<accession>A0ACC0AR10</accession>
<dbReference type="EMBL" id="CM044705">
    <property type="protein sequence ID" value="KAI5662417.1"/>
    <property type="molecule type" value="Genomic_DNA"/>
</dbReference>
<organism evidence="1 2">
    <name type="scientific">Catharanthus roseus</name>
    <name type="common">Madagascar periwinkle</name>
    <name type="synonym">Vinca rosea</name>
    <dbReference type="NCBI Taxonomy" id="4058"/>
    <lineage>
        <taxon>Eukaryota</taxon>
        <taxon>Viridiplantae</taxon>
        <taxon>Streptophyta</taxon>
        <taxon>Embryophyta</taxon>
        <taxon>Tracheophyta</taxon>
        <taxon>Spermatophyta</taxon>
        <taxon>Magnoliopsida</taxon>
        <taxon>eudicotyledons</taxon>
        <taxon>Gunneridae</taxon>
        <taxon>Pentapetalae</taxon>
        <taxon>asterids</taxon>
        <taxon>lamiids</taxon>
        <taxon>Gentianales</taxon>
        <taxon>Apocynaceae</taxon>
        <taxon>Rauvolfioideae</taxon>
        <taxon>Vinceae</taxon>
        <taxon>Catharanthinae</taxon>
        <taxon>Catharanthus</taxon>
    </lineage>
</organism>
<comment type="caution">
    <text evidence="1">The sequence shown here is derived from an EMBL/GenBank/DDBJ whole genome shotgun (WGS) entry which is preliminary data.</text>
</comment>
<name>A0ACC0AR10_CATRO</name>
<gene>
    <name evidence="1" type="ORF">M9H77_21740</name>
</gene>
<protein>
    <submittedName>
        <fullName evidence="1">Uncharacterized protein</fullName>
    </submittedName>
</protein>
<proteinExistence type="predicted"/>
<evidence type="ECO:0000313" key="2">
    <source>
        <dbReference type="Proteomes" id="UP001060085"/>
    </source>
</evidence>
<dbReference type="Proteomes" id="UP001060085">
    <property type="component" value="Linkage Group LG05"/>
</dbReference>
<evidence type="ECO:0000313" key="1">
    <source>
        <dbReference type="EMBL" id="KAI5662417.1"/>
    </source>
</evidence>
<sequence length="1204" mass="132901">MTNMSFIKELEGLHDDSSEESIKENKTFSKLLLGSNTDRSNQRCLVTGVINFECNDTKQAGGASSSNSINSALTRQGDPCNLDDSSRKPDQGCDSEDFTLSMSCGPDMVDHTRLKLSIDDSDNSPCLAKALDSAGPVHEIDSEVVQLVSSPACDAVTCHLVESSSQGLSSSSLLLKSRVGINTSQISDRIDSQCKLSGLEGNDRIEAALSKAIASPVSQESCATKLLVSSPPATVANTSVIIRKAKPRWKDYCFLEVNEADFSLPRDIKNDPRPLLRYHVNRLFRAAGWVVGRRKRTNKSNMSGEFVYKSPEGRPIREFSKAWSMCRESLFSDQSNIMQKTDCKQWTSIAQLLSDLSNTVSDIEKQLGNLETSATLAHLWCLLDPFASVVFITKTIRLLKKGKVVKAKRKVVIHPYGKCNAILCSDAMQSYQSDEKYIGPSKTVGGKSRKISGHERISLHEGSLQTCGSDSTSDLNGICLYEVPVSLENALTSFGGYGTVSPGHDSNRSSLTCEKERSDNNEFPLRSAMDVSMICVNEEDETFDSKPNSIQLESVSLDSNYRIDVSVVDAETFRKKAPKKSRKISEIKSSSLYQNGKLGASTSSAVSHVMETNHEQGGSKKSKVCRVKDDDLLISAFIKNQTFKSPKKTVRKSKSKRKQKSHKGRCKLLPRSINRVGKHLMGGKWSIVGKRTVLSWLIHLGAVSLDEVIQYRNPKDDMVVKDGFITRDGILCKCCNGVLSISEFKSHAGFKLNRPCLNLMMGSGKPFTLCQLEAWSAEYKAKKCAPRTVLVEDIDENDDSCGRCGDGGELICCDNCPSTFHQACLYTQELPEGNWYCAQCTCPICGDLVNDKEASRPPSMQKCSQCEFKYHEACMEAKGIEGCIASDSWFCSESCQEVYSGLESRIGFMNFLSDGFSWSLLKCIHGDQKVHSAQRFVALKAECNSKLAVALTIMEECFLPMVDPRTGIDMIPHVIYNWGSQFARLNYSGFYTVVLEKDDIVTSVASIRIHGARVAEMPLIATCSKYRRQGMCRRLINSIEEMLKSIKVEKLVISAIPGLVETWTEGFGFEPLEDYEKQSLRNINLMVFPGTVWLKKLLFVRHKLDQKANKIDDSTAIGGACFIGGPSTENPKDAGYEELPTGTDYKNKYLQNQEPDTGVCSRMMEIEQESHENLAVEEASTGGENAPVGCENSPLDEGQDLGGL</sequence>
<reference evidence="2" key="1">
    <citation type="journal article" date="2023" name="Nat. Plants">
        <title>Single-cell RNA sequencing provides a high-resolution roadmap for understanding the multicellular compartmentation of specialized metabolism.</title>
        <authorList>
            <person name="Sun S."/>
            <person name="Shen X."/>
            <person name="Li Y."/>
            <person name="Li Y."/>
            <person name="Wang S."/>
            <person name="Li R."/>
            <person name="Zhang H."/>
            <person name="Shen G."/>
            <person name="Guo B."/>
            <person name="Wei J."/>
            <person name="Xu J."/>
            <person name="St-Pierre B."/>
            <person name="Chen S."/>
            <person name="Sun C."/>
        </authorList>
    </citation>
    <scope>NUCLEOTIDE SEQUENCE [LARGE SCALE GENOMIC DNA]</scope>
</reference>
<keyword evidence="2" id="KW-1185">Reference proteome</keyword>